<comment type="caution">
    <text evidence="1">The sequence shown here is derived from an EMBL/GenBank/DDBJ whole genome shotgun (WGS) entry which is preliminary data.</text>
</comment>
<keyword evidence="2" id="KW-1185">Reference proteome</keyword>
<dbReference type="EMBL" id="WHWB01034197">
    <property type="protein sequence ID" value="KAJ7412827.1"/>
    <property type="molecule type" value="Genomic_DNA"/>
</dbReference>
<name>A0ABQ9D511_9PASS</name>
<evidence type="ECO:0000313" key="1">
    <source>
        <dbReference type="EMBL" id="KAJ7412827.1"/>
    </source>
</evidence>
<evidence type="ECO:0000313" key="2">
    <source>
        <dbReference type="Proteomes" id="UP001145742"/>
    </source>
</evidence>
<dbReference type="Proteomes" id="UP001145742">
    <property type="component" value="Unassembled WGS sequence"/>
</dbReference>
<gene>
    <name evidence="1" type="ORF">WISP_94593</name>
</gene>
<sequence>MFGHWNRLRREVVTAPSLTEFKKHLDNTLRHMVCLLGMVLCRAMKFYAMIDTAIKLPFLIVLFTPFHPVKNPSEREGVKSNSITKSYPGLHQKQCDQQVKGGDSVPMVHSGETLGAQNRKDMDLLEQVQRWATKVIRRMEHLSCEERLRELELFSLEKKRLQNDLIVALQYLRGAYKKDGEGLFTRACSD</sequence>
<organism evidence="1 2">
    <name type="scientific">Willisornis vidua</name>
    <name type="common">Xingu scale-backed antbird</name>
    <dbReference type="NCBI Taxonomy" id="1566151"/>
    <lineage>
        <taxon>Eukaryota</taxon>
        <taxon>Metazoa</taxon>
        <taxon>Chordata</taxon>
        <taxon>Craniata</taxon>
        <taxon>Vertebrata</taxon>
        <taxon>Euteleostomi</taxon>
        <taxon>Archelosauria</taxon>
        <taxon>Archosauria</taxon>
        <taxon>Dinosauria</taxon>
        <taxon>Saurischia</taxon>
        <taxon>Theropoda</taxon>
        <taxon>Coelurosauria</taxon>
        <taxon>Aves</taxon>
        <taxon>Neognathae</taxon>
        <taxon>Neoaves</taxon>
        <taxon>Telluraves</taxon>
        <taxon>Australaves</taxon>
        <taxon>Passeriformes</taxon>
        <taxon>Thamnophilidae</taxon>
        <taxon>Willisornis</taxon>
    </lineage>
</organism>
<accession>A0ABQ9D511</accession>
<proteinExistence type="predicted"/>
<reference evidence="1" key="1">
    <citation type="submission" date="2019-10" db="EMBL/GenBank/DDBJ databases">
        <authorList>
            <person name="Soares A.E.R."/>
            <person name="Aleixo A."/>
            <person name="Schneider P."/>
            <person name="Miyaki C.Y."/>
            <person name="Schneider M.P."/>
            <person name="Mello C."/>
            <person name="Vasconcelos A.T.R."/>
        </authorList>
    </citation>
    <scope>NUCLEOTIDE SEQUENCE</scope>
    <source>
        <tissue evidence="1">Muscle</tissue>
    </source>
</reference>
<protein>
    <submittedName>
        <fullName evidence="1">Uncharacterized protein</fullName>
    </submittedName>
</protein>